<dbReference type="AlphaFoldDB" id="A0A158JII9"/>
<dbReference type="InterPro" id="IPR025512">
    <property type="entry name" value="DUF4399"/>
</dbReference>
<organism evidence="2 3">
    <name type="scientific">Caballeronia arvi</name>
    <dbReference type="NCBI Taxonomy" id="1777135"/>
    <lineage>
        <taxon>Bacteria</taxon>
        <taxon>Pseudomonadati</taxon>
        <taxon>Pseudomonadota</taxon>
        <taxon>Betaproteobacteria</taxon>
        <taxon>Burkholderiales</taxon>
        <taxon>Burkholderiaceae</taxon>
        <taxon>Caballeronia</taxon>
    </lineage>
</organism>
<keyword evidence="3" id="KW-1185">Reference proteome</keyword>
<dbReference type="EMBL" id="FCOM02000016">
    <property type="protein sequence ID" value="SAL68283.1"/>
    <property type="molecule type" value="Genomic_DNA"/>
</dbReference>
<sequence>MRHAGCIAAPSTSVRVRKDRFPGPSARPFNERGVHNMMRRTVLGALASLAALAADSTFSAARTRTPAPPNAEAYIIWPYDGAVISGGKLWVRMGLRNMGVCPKGVDLPNVGHHHLLVDTDLPPLDQEIPSDRNHLHYGAGETDARLELPPGKHTLQLLLGDYNHVPHDPPVYSKKITITVT</sequence>
<proteinExistence type="predicted"/>
<reference evidence="2" key="1">
    <citation type="submission" date="2016-01" db="EMBL/GenBank/DDBJ databases">
        <authorList>
            <person name="Peeters C."/>
        </authorList>
    </citation>
    <scope>NUCLEOTIDE SEQUENCE [LARGE SCALE GENOMIC DNA]</scope>
    <source>
        <strain evidence="2">LMG 29317</strain>
    </source>
</reference>
<gene>
    <name evidence="2" type="ORF">AWB74_03863</name>
</gene>
<evidence type="ECO:0000313" key="3">
    <source>
        <dbReference type="Proteomes" id="UP000055019"/>
    </source>
</evidence>
<feature type="domain" description="DUF4399" evidence="1">
    <location>
        <begin position="91"/>
        <end position="181"/>
    </location>
</feature>
<comment type="caution">
    <text evidence="2">The sequence shown here is derived from an EMBL/GenBank/DDBJ whole genome shotgun (WGS) entry which is preliminary data.</text>
</comment>
<name>A0A158JII9_9BURK</name>
<evidence type="ECO:0000313" key="2">
    <source>
        <dbReference type="EMBL" id="SAL68283.1"/>
    </source>
</evidence>
<dbReference type="Pfam" id="PF14347">
    <property type="entry name" value="DUF4399"/>
    <property type="match status" value="1"/>
</dbReference>
<evidence type="ECO:0000259" key="1">
    <source>
        <dbReference type="Pfam" id="PF14347"/>
    </source>
</evidence>
<dbReference type="Proteomes" id="UP000055019">
    <property type="component" value="Unassembled WGS sequence"/>
</dbReference>
<protein>
    <submittedName>
        <fullName evidence="2">Rod shape-determining protein RodA</fullName>
    </submittedName>
</protein>
<accession>A0A158JII9</accession>